<dbReference type="InterPro" id="IPR022357">
    <property type="entry name" value="MIP_CS"/>
</dbReference>
<feature type="transmembrane region" description="Helical" evidence="3">
    <location>
        <begin position="950"/>
        <end position="972"/>
    </location>
</feature>
<evidence type="ECO:0000313" key="5">
    <source>
        <dbReference type="EMBL" id="KAG6959144.1"/>
    </source>
</evidence>
<gene>
    <name evidence="5" type="ORF">JG688_00010204</name>
</gene>
<feature type="compositionally biased region" description="Low complexity" evidence="2">
    <location>
        <begin position="811"/>
        <end position="830"/>
    </location>
</feature>
<feature type="compositionally biased region" description="Gly residues" evidence="2">
    <location>
        <begin position="853"/>
        <end position="865"/>
    </location>
</feature>
<feature type="compositionally biased region" description="Low complexity" evidence="2">
    <location>
        <begin position="732"/>
        <end position="743"/>
    </location>
</feature>
<keyword evidence="4" id="KW-0732">Signal</keyword>
<evidence type="ECO:0000313" key="6">
    <source>
        <dbReference type="Proteomes" id="UP000709295"/>
    </source>
</evidence>
<dbReference type="PANTHER" id="PTHR43829">
    <property type="entry name" value="AQUAPORIN OR AQUAGLYCEROPORIN RELATED"/>
    <property type="match status" value="1"/>
</dbReference>
<dbReference type="PANTHER" id="PTHR43829:SF9">
    <property type="entry name" value="AQUAPORIN-9"/>
    <property type="match status" value="1"/>
</dbReference>
<keyword evidence="3" id="KW-1133">Transmembrane helix</keyword>
<reference evidence="5" key="1">
    <citation type="submission" date="2021-01" db="EMBL/GenBank/DDBJ databases">
        <title>Phytophthora aleatoria, a newly-described species from Pinus radiata is distinct from Phytophthora cactorum isolates based on comparative genomics.</title>
        <authorList>
            <person name="Mcdougal R."/>
            <person name="Panda P."/>
            <person name="Williams N."/>
            <person name="Studholme D.J."/>
        </authorList>
    </citation>
    <scope>NUCLEOTIDE SEQUENCE</scope>
    <source>
        <strain evidence="5">NZFS 4037</strain>
    </source>
</reference>
<feature type="transmembrane region" description="Helical" evidence="3">
    <location>
        <begin position="374"/>
        <end position="394"/>
    </location>
</feature>
<dbReference type="GO" id="GO:0015254">
    <property type="term" value="F:glycerol channel activity"/>
    <property type="evidence" value="ECO:0007669"/>
    <property type="project" value="TreeGrafter"/>
</dbReference>
<dbReference type="Pfam" id="PF00230">
    <property type="entry name" value="MIP"/>
    <property type="match status" value="1"/>
</dbReference>
<comment type="caution">
    <text evidence="5">The sequence shown here is derived from an EMBL/GenBank/DDBJ whole genome shotgun (WGS) entry which is preliminary data.</text>
</comment>
<feature type="transmembrane region" description="Helical" evidence="3">
    <location>
        <begin position="1029"/>
        <end position="1049"/>
    </location>
</feature>
<feature type="signal peptide" evidence="4">
    <location>
        <begin position="1"/>
        <end position="32"/>
    </location>
</feature>
<evidence type="ECO:0000256" key="4">
    <source>
        <dbReference type="SAM" id="SignalP"/>
    </source>
</evidence>
<dbReference type="GO" id="GO:0015250">
    <property type="term" value="F:water channel activity"/>
    <property type="evidence" value="ECO:0007669"/>
    <property type="project" value="TreeGrafter"/>
</dbReference>
<protein>
    <submittedName>
        <fullName evidence="5">Uncharacterized protein</fullName>
    </submittedName>
</protein>
<organism evidence="5 6">
    <name type="scientific">Phytophthora aleatoria</name>
    <dbReference type="NCBI Taxonomy" id="2496075"/>
    <lineage>
        <taxon>Eukaryota</taxon>
        <taxon>Sar</taxon>
        <taxon>Stramenopiles</taxon>
        <taxon>Oomycota</taxon>
        <taxon>Peronosporomycetes</taxon>
        <taxon>Peronosporales</taxon>
        <taxon>Peronosporaceae</taxon>
        <taxon>Phytophthora</taxon>
    </lineage>
</organism>
<keyword evidence="3" id="KW-0472">Membrane</keyword>
<feature type="transmembrane region" description="Helical" evidence="3">
    <location>
        <begin position="992"/>
        <end position="1017"/>
    </location>
</feature>
<feature type="transmembrane region" description="Helical" evidence="3">
    <location>
        <begin position="1358"/>
        <end position="1381"/>
    </location>
</feature>
<dbReference type="Proteomes" id="UP000709295">
    <property type="component" value="Unassembled WGS sequence"/>
</dbReference>
<feature type="transmembrane region" description="Helical" evidence="3">
    <location>
        <begin position="1276"/>
        <end position="1295"/>
    </location>
</feature>
<evidence type="ECO:0000256" key="2">
    <source>
        <dbReference type="SAM" id="MobiDB-lite"/>
    </source>
</evidence>
<feature type="region of interest" description="Disordered" evidence="2">
    <location>
        <begin position="731"/>
        <end position="759"/>
    </location>
</feature>
<evidence type="ECO:0000256" key="1">
    <source>
        <dbReference type="ARBA" id="ARBA00022448"/>
    </source>
</evidence>
<dbReference type="InterPro" id="IPR050363">
    <property type="entry name" value="MIP/Aquaporin"/>
</dbReference>
<feature type="transmembrane region" description="Helical" evidence="3">
    <location>
        <begin position="1327"/>
        <end position="1346"/>
    </location>
</feature>
<dbReference type="PROSITE" id="PS00221">
    <property type="entry name" value="MIP"/>
    <property type="match status" value="1"/>
</dbReference>
<dbReference type="EMBL" id="JAENGY010000630">
    <property type="protein sequence ID" value="KAG6959144.1"/>
    <property type="molecule type" value="Genomic_DNA"/>
</dbReference>
<dbReference type="InterPro" id="IPR000425">
    <property type="entry name" value="MIP"/>
</dbReference>
<feature type="chain" id="PRO_5035274343" evidence="4">
    <location>
        <begin position="33"/>
        <end position="1401"/>
    </location>
</feature>
<feature type="region of interest" description="Disordered" evidence="2">
    <location>
        <begin position="808"/>
        <end position="870"/>
    </location>
</feature>
<keyword evidence="3" id="KW-0812">Transmembrane</keyword>
<name>A0A8J5M639_9STRA</name>
<keyword evidence="6" id="KW-1185">Reference proteome</keyword>
<dbReference type="CDD" id="cd00333">
    <property type="entry name" value="MIP"/>
    <property type="match status" value="1"/>
</dbReference>
<keyword evidence="1" id="KW-0813">Transport</keyword>
<sequence>MASLCVRQRRHRDSLCLLLSLSLLSLVTSAASVEVKPGILKRLDEHKPHCADFLQHCAWNSSTSSCAFSQSISFVCGPREAVEAPVSIPTGSGSLLSAEAVSASSFTGYSDGDVGVSAVAGFTCHWDVPGDLHFAPGVTVAVEGDDCLLHIGSGQMVLLGARATLKASSLSVEASFVHLEVDAQISASYSGAFRDGHGLFTGTDVFGASHGGGGGQRLIANATMLTQQTTRGFFDVRGRTVDVELIEEKEALLKQSSAGWQLADLWAKEKALMADPAVMTASSGADHIVTVDGGGRIQIKASKDVVVMAGATIQASGASAIDGVSGGSGGSVYISANALSYKSESNSAECVVCTNAPSNAHYIGQLLDACGGEFGFALVLMSIVAFFILLGYACRNRKEPSYTRMYNSRGAKGERQHLLSSAVANSQRSWFASLFRCFYWPRVGYPKLMERDLPEHMARLYLAGYNDPDSPLKLRTTVPPSLKKVLYDVEFNNLAVRINRVLAWQRGPCSSWGKIVYFLVAVLCYPFASEVRLFRRHIRVNELKRIVAKYNHACMKGPRARGLLNAVKLGYCADYSLVYLELLYKESSQSVCVPTTKIGKPSLPLVLLFAGCGTYFSPFYLDPNDLLVRSIPQCPELTAFIDEPWIEFVAELNELLRVVQRDEASLVESLIPVAVYLEKQRALSALGSNSSKLGGLRIYLGRFYVQDELNMGEEFKLGLFLTTADESLDNVNSSNNNLQQSHQQPPPSSSRYGYGSVHSKDTNHYNINDVYGYGRGDSLDYPGPRRSDGSFGNDAMLYDMGGWGTALNNPGSSSRGRSRSANGSGNGNAAFQNPVSSIREEALRIRSSSTQGDGLGSNGHSGRGGNPDDVLVLMGSGTTKKKRHDSAAKHTFYEGWLGPVDASLPVPGVLICADELRERLADRAPRQMLNSFLRFHLLPRNLPRSSSLNLSWMLSISLLTLLMVDLAITFAILVNLKCVTDGEVDHDCSASIMVPVLLVPPLALVVSPIMGIVSLALSSSTFTRRFSVWNALSMISVGIAILACIAQSSRLVAPWFAGPLPLLPVIAMGVKAGQAYLVERHIAFQETQRRRRGWRGIMKRRLSDASIPTESPYKYVIYANSKKTSTQFVFSETKMQPYFNMEPSAGAPPYCVTPSTFYRRFFDRCERSLHHTNRSQFLRDEEHHRKWFVANSSHVRECLAELLGTFVMICFGMGVNNQVSLSEETNGTWLSINMAWGIGILMAVYCSEGVSGAHLNPSVTLAHCVYGRLPWWKMPGYFLSQLAGAFVGAAAIYLLDYQKIQKIDPDLETTQSNFATYPSDDISNYTAFYTEALATGMLLLCIYAITDQNNRSPGTVGTPFAFALMIMALGMSFGMNTGYAMNPARDFGPRLMTYVVGYGSK</sequence>
<dbReference type="NCBIfam" id="TIGR00861">
    <property type="entry name" value="MIP"/>
    <property type="match status" value="1"/>
</dbReference>
<evidence type="ECO:0000256" key="3">
    <source>
        <dbReference type="SAM" id="Phobius"/>
    </source>
</evidence>
<accession>A0A8J5M639</accession>
<feature type="non-terminal residue" evidence="5">
    <location>
        <position position="1"/>
    </location>
</feature>
<proteinExistence type="predicted"/>
<dbReference type="GO" id="GO:0005886">
    <property type="term" value="C:plasma membrane"/>
    <property type="evidence" value="ECO:0007669"/>
    <property type="project" value="TreeGrafter"/>
</dbReference>